<name>A0A1H4KR79_9MICO</name>
<dbReference type="Proteomes" id="UP000199183">
    <property type="component" value="Unassembled WGS sequence"/>
</dbReference>
<feature type="transmembrane region" description="Helical" evidence="1">
    <location>
        <begin position="12"/>
        <end position="35"/>
    </location>
</feature>
<dbReference type="RefSeq" id="WP_143033981.1">
    <property type="nucleotide sequence ID" value="NZ_FNRY01000001.1"/>
</dbReference>
<gene>
    <name evidence="2" type="ORF">SAMN04489806_1278</name>
</gene>
<keyword evidence="1" id="KW-0812">Transmembrane</keyword>
<evidence type="ECO:0000256" key="1">
    <source>
        <dbReference type="SAM" id="Phobius"/>
    </source>
</evidence>
<dbReference type="STRING" id="640635.SAMN04489806_1278"/>
<evidence type="ECO:0000313" key="3">
    <source>
        <dbReference type="Proteomes" id="UP000199183"/>
    </source>
</evidence>
<proteinExistence type="predicted"/>
<dbReference type="EMBL" id="FNRY01000001">
    <property type="protein sequence ID" value="SEB61059.1"/>
    <property type="molecule type" value="Genomic_DNA"/>
</dbReference>
<reference evidence="2 3" key="1">
    <citation type="submission" date="2016-10" db="EMBL/GenBank/DDBJ databases">
        <authorList>
            <person name="de Groot N.N."/>
        </authorList>
    </citation>
    <scope>NUCLEOTIDE SEQUENCE [LARGE SCALE GENOMIC DNA]</scope>
    <source>
        <strain evidence="2 3">DSM 21799</strain>
    </source>
</reference>
<dbReference type="AlphaFoldDB" id="A0A1H4KR79"/>
<keyword evidence="1" id="KW-1133">Transmembrane helix</keyword>
<keyword evidence="1" id="KW-0472">Membrane</keyword>
<sequence>MLGNLSGWHLMIIVAVWLVPAAIITIAAFVIVTYVRKRNPAAPPVMEAGSGVPSPASPLEHRLRELDELRSKNLISETEYRRKREEILRDL</sequence>
<organism evidence="2 3">
    <name type="scientific">Paramicrobacterium humi</name>
    <dbReference type="NCBI Taxonomy" id="640635"/>
    <lineage>
        <taxon>Bacteria</taxon>
        <taxon>Bacillati</taxon>
        <taxon>Actinomycetota</taxon>
        <taxon>Actinomycetes</taxon>
        <taxon>Micrococcales</taxon>
        <taxon>Microbacteriaceae</taxon>
        <taxon>Paramicrobacterium</taxon>
    </lineage>
</organism>
<accession>A0A1H4KR79</accession>
<keyword evidence="3" id="KW-1185">Reference proteome</keyword>
<protein>
    <recommendedName>
        <fullName evidence="4">Short C-terminal domain-containing protein</fullName>
    </recommendedName>
</protein>
<evidence type="ECO:0000313" key="2">
    <source>
        <dbReference type="EMBL" id="SEB61059.1"/>
    </source>
</evidence>
<evidence type="ECO:0008006" key="4">
    <source>
        <dbReference type="Google" id="ProtNLM"/>
    </source>
</evidence>